<feature type="domain" description="Ion transport" evidence="6">
    <location>
        <begin position="10"/>
        <end position="224"/>
    </location>
</feature>
<keyword evidence="3 5" id="KW-1133">Transmembrane helix</keyword>
<dbReference type="SUPFAM" id="SSF81324">
    <property type="entry name" value="Voltage-gated potassium channels"/>
    <property type="match status" value="1"/>
</dbReference>
<dbReference type="Gene3D" id="1.20.120.350">
    <property type="entry name" value="Voltage-gated potassium channels. Chain C"/>
    <property type="match status" value="1"/>
</dbReference>
<reference evidence="7 8" key="1">
    <citation type="submission" date="2018-12" db="EMBL/GenBank/DDBJ databases">
        <title>bacterium Hansschlegelia zhihuaiae S113.</title>
        <authorList>
            <person name="He J."/>
        </authorList>
    </citation>
    <scope>NUCLEOTIDE SEQUENCE [LARGE SCALE GENOMIC DNA]</scope>
    <source>
        <strain evidence="7 8">S 113</strain>
    </source>
</reference>
<keyword evidence="2 5" id="KW-0812">Transmembrane</keyword>
<evidence type="ECO:0000256" key="4">
    <source>
        <dbReference type="ARBA" id="ARBA00023136"/>
    </source>
</evidence>
<sequence length="271" mass="29573">MSVLARLVAHPVTERAVLALVVVNAVTLGLETSPSVMARWGGPLHLLDQFILAVFVVEIAARLAVRRLAFFRDPWSVFDFTIVAISLLPATGPLQVLRALRVLRVFRLITLAPSLKRVVGALVGALPGMGSIVLLLLLVLYVFAVMATHLYGVDMPDKFGTLGISLYTLFQLVTLDGWSGEIVKPAMETHPYAWVFFITFILVSSFTVFNLFIGVVVNAMQAEHDLEMSEKTGRPPVSLDDLMQELKRLRAEVQELRGATPAAGGTGPARL</sequence>
<gene>
    <name evidence="7" type="ORF">EK403_20725</name>
</gene>
<dbReference type="GO" id="GO:0005248">
    <property type="term" value="F:voltage-gated sodium channel activity"/>
    <property type="evidence" value="ECO:0007669"/>
    <property type="project" value="TreeGrafter"/>
</dbReference>
<dbReference type="Proteomes" id="UP000289708">
    <property type="component" value="Unassembled WGS sequence"/>
</dbReference>
<evidence type="ECO:0000256" key="5">
    <source>
        <dbReference type="SAM" id="Phobius"/>
    </source>
</evidence>
<keyword evidence="8" id="KW-1185">Reference proteome</keyword>
<organism evidence="7 8">
    <name type="scientific">Hansschlegelia zhihuaiae</name>
    <dbReference type="NCBI Taxonomy" id="405005"/>
    <lineage>
        <taxon>Bacteria</taxon>
        <taxon>Pseudomonadati</taxon>
        <taxon>Pseudomonadota</taxon>
        <taxon>Alphaproteobacteria</taxon>
        <taxon>Hyphomicrobiales</taxon>
        <taxon>Methylopilaceae</taxon>
        <taxon>Hansschlegelia</taxon>
    </lineage>
</organism>
<dbReference type="GO" id="GO:0001518">
    <property type="term" value="C:voltage-gated sodium channel complex"/>
    <property type="evidence" value="ECO:0007669"/>
    <property type="project" value="TreeGrafter"/>
</dbReference>
<proteinExistence type="predicted"/>
<dbReference type="InterPro" id="IPR005821">
    <property type="entry name" value="Ion_trans_dom"/>
</dbReference>
<name>A0A4Q0M4Q6_9HYPH</name>
<feature type="transmembrane region" description="Helical" evidence="5">
    <location>
        <begin position="118"/>
        <end position="147"/>
    </location>
</feature>
<dbReference type="RefSeq" id="WP_128779361.1">
    <property type="nucleotide sequence ID" value="NZ_RYFI01000029.1"/>
</dbReference>
<protein>
    <submittedName>
        <fullName evidence="7">Ion transporter</fullName>
    </submittedName>
</protein>
<feature type="transmembrane region" description="Helical" evidence="5">
    <location>
        <begin position="192"/>
        <end position="219"/>
    </location>
</feature>
<dbReference type="Gene3D" id="1.10.287.70">
    <property type="match status" value="1"/>
</dbReference>
<dbReference type="PANTHER" id="PTHR10037:SF62">
    <property type="entry name" value="SODIUM CHANNEL PROTEIN 60E"/>
    <property type="match status" value="1"/>
</dbReference>
<dbReference type="EMBL" id="RYFI01000029">
    <property type="protein sequence ID" value="RXF67951.1"/>
    <property type="molecule type" value="Genomic_DNA"/>
</dbReference>
<evidence type="ECO:0000313" key="8">
    <source>
        <dbReference type="Proteomes" id="UP000289708"/>
    </source>
</evidence>
<evidence type="ECO:0000256" key="2">
    <source>
        <dbReference type="ARBA" id="ARBA00022692"/>
    </source>
</evidence>
<comment type="subcellular location">
    <subcellularLocation>
        <location evidence="1">Membrane</location>
        <topology evidence="1">Multi-pass membrane protein</topology>
    </subcellularLocation>
</comment>
<dbReference type="OrthoDB" id="5297065at2"/>
<dbReference type="InterPro" id="IPR043203">
    <property type="entry name" value="VGCC_Ca_Na"/>
</dbReference>
<evidence type="ECO:0000313" key="7">
    <source>
        <dbReference type="EMBL" id="RXF67951.1"/>
    </source>
</evidence>
<dbReference type="InterPro" id="IPR027359">
    <property type="entry name" value="Volt_channel_dom_sf"/>
</dbReference>
<dbReference type="AlphaFoldDB" id="A0A4Q0M4Q6"/>
<evidence type="ECO:0000256" key="1">
    <source>
        <dbReference type="ARBA" id="ARBA00004141"/>
    </source>
</evidence>
<keyword evidence="4 5" id="KW-0472">Membrane</keyword>
<comment type="caution">
    <text evidence="7">The sequence shown here is derived from an EMBL/GenBank/DDBJ whole genome shotgun (WGS) entry which is preliminary data.</text>
</comment>
<evidence type="ECO:0000259" key="6">
    <source>
        <dbReference type="Pfam" id="PF00520"/>
    </source>
</evidence>
<dbReference type="Pfam" id="PF00520">
    <property type="entry name" value="Ion_trans"/>
    <property type="match status" value="1"/>
</dbReference>
<accession>A0A4Q0M4Q6</accession>
<dbReference type="PANTHER" id="PTHR10037">
    <property type="entry name" value="VOLTAGE-GATED CATION CHANNEL CALCIUM AND SODIUM"/>
    <property type="match status" value="1"/>
</dbReference>
<evidence type="ECO:0000256" key="3">
    <source>
        <dbReference type="ARBA" id="ARBA00022989"/>
    </source>
</evidence>
<feature type="transmembrane region" description="Helical" evidence="5">
    <location>
        <begin position="77"/>
        <end position="98"/>
    </location>
</feature>